<name>A0ABR4DV66_9PEZI</name>
<gene>
    <name evidence="2" type="ORF">FJTKL_03512</name>
</gene>
<feature type="compositionally biased region" description="Polar residues" evidence="1">
    <location>
        <begin position="53"/>
        <end position="66"/>
    </location>
</feature>
<dbReference type="EMBL" id="JBAWTH010000160">
    <property type="protein sequence ID" value="KAL2274254.1"/>
    <property type="molecule type" value="Genomic_DNA"/>
</dbReference>
<accession>A0ABR4DV66</accession>
<comment type="caution">
    <text evidence="2">The sequence shown here is derived from an EMBL/GenBank/DDBJ whole genome shotgun (WGS) entry which is preliminary data.</text>
</comment>
<protein>
    <submittedName>
        <fullName evidence="2">Uncharacterized protein</fullName>
    </submittedName>
</protein>
<evidence type="ECO:0000313" key="2">
    <source>
        <dbReference type="EMBL" id="KAL2274254.1"/>
    </source>
</evidence>
<keyword evidence="3" id="KW-1185">Reference proteome</keyword>
<organism evidence="2 3">
    <name type="scientific">Diaporthe vaccinii</name>
    <dbReference type="NCBI Taxonomy" id="105482"/>
    <lineage>
        <taxon>Eukaryota</taxon>
        <taxon>Fungi</taxon>
        <taxon>Dikarya</taxon>
        <taxon>Ascomycota</taxon>
        <taxon>Pezizomycotina</taxon>
        <taxon>Sordariomycetes</taxon>
        <taxon>Sordariomycetidae</taxon>
        <taxon>Diaporthales</taxon>
        <taxon>Diaporthaceae</taxon>
        <taxon>Diaporthe</taxon>
        <taxon>Diaporthe eres species complex</taxon>
    </lineage>
</organism>
<reference evidence="2 3" key="1">
    <citation type="submission" date="2024-03" db="EMBL/GenBank/DDBJ databases">
        <title>A high-quality draft genome sequence of Diaporthe vaccinii, a causative agent of upright dieback and viscid rot disease in cranberry plants.</title>
        <authorList>
            <person name="Sarrasin M."/>
            <person name="Lang B.F."/>
            <person name="Burger G."/>
        </authorList>
    </citation>
    <scope>NUCLEOTIDE SEQUENCE [LARGE SCALE GENOMIC DNA]</scope>
    <source>
        <strain evidence="2 3">IS7</strain>
    </source>
</reference>
<dbReference type="Proteomes" id="UP001600888">
    <property type="component" value="Unassembled WGS sequence"/>
</dbReference>
<proteinExistence type="predicted"/>
<evidence type="ECO:0000313" key="3">
    <source>
        <dbReference type="Proteomes" id="UP001600888"/>
    </source>
</evidence>
<feature type="compositionally biased region" description="Basic and acidic residues" evidence="1">
    <location>
        <begin position="1"/>
        <end position="11"/>
    </location>
</feature>
<sequence>MVDKKPVEAAKKAAVQTTTITASASIKKPAPTTTTASVLAKNPPIQPAVAARPNSSSGPKTGSSPQDLCYEPPLSLKKHGFRVPVFKPRDPQGPAKKPTS</sequence>
<evidence type="ECO:0000256" key="1">
    <source>
        <dbReference type="SAM" id="MobiDB-lite"/>
    </source>
</evidence>
<feature type="region of interest" description="Disordered" evidence="1">
    <location>
        <begin position="1"/>
        <end position="100"/>
    </location>
</feature>